<proteinExistence type="predicted"/>
<sequence>MCKRLGIDHYFAPVCYPQANGRVEVMNRTIFQGIKKNHLESGGKWYKKLPIVLWLYRTTPSNATGETPFSLVFGTEPLEVCLPNIILCFDEEKNGGRMRECLDFTDELRDQTLYRM</sequence>
<comment type="caution">
    <text evidence="2">The sequence shown here is derived from an EMBL/GenBank/DDBJ whole genome shotgun (WGS) entry which is preliminary data.</text>
</comment>
<name>A0AAV3NNR4_LITER</name>
<reference evidence="2 3" key="1">
    <citation type="submission" date="2024-01" db="EMBL/GenBank/DDBJ databases">
        <title>The complete chloroplast genome sequence of Lithospermum erythrorhizon: insights into the phylogenetic relationship among Boraginaceae species and the maternal lineages of purple gromwells.</title>
        <authorList>
            <person name="Okada T."/>
            <person name="Watanabe K."/>
        </authorList>
    </citation>
    <scope>NUCLEOTIDE SEQUENCE [LARGE SCALE GENOMIC DNA]</scope>
</reference>
<evidence type="ECO:0000313" key="2">
    <source>
        <dbReference type="EMBL" id="GAA0140563.1"/>
    </source>
</evidence>
<evidence type="ECO:0000313" key="3">
    <source>
        <dbReference type="Proteomes" id="UP001454036"/>
    </source>
</evidence>
<dbReference type="SUPFAM" id="SSF53098">
    <property type="entry name" value="Ribonuclease H-like"/>
    <property type="match status" value="1"/>
</dbReference>
<evidence type="ECO:0000259" key="1">
    <source>
        <dbReference type="PROSITE" id="PS50994"/>
    </source>
</evidence>
<dbReference type="GO" id="GO:0003676">
    <property type="term" value="F:nucleic acid binding"/>
    <property type="evidence" value="ECO:0007669"/>
    <property type="project" value="InterPro"/>
</dbReference>
<dbReference type="GO" id="GO:0015074">
    <property type="term" value="P:DNA integration"/>
    <property type="evidence" value="ECO:0007669"/>
    <property type="project" value="InterPro"/>
</dbReference>
<protein>
    <recommendedName>
        <fullName evidence="1">Integrase catalytic domain-containing protein</fullName>
    </recommendedName>
</protein>
<dbReference type="PANTHER" id="PTHR48475:SF2">
    <property type="entry name" value="RIBONUCLEASE H"/>
    <property type="match status" value="1"/>
</dbReference>
<dbReference type="Gene3D" id="3.30.420.10">
    <property type="entry name" value="Ribonuclease H-like superfamily/Ribonuclease H"/>
    <property type="match status" value="1"/>
</dbReference>
<organism evidence="2 3">
    <name type="scientific">Lithospermum erythrorhizon</name>
    <name type="common">Purple gromwell</name>
    <name type="synonym">Lithospermum officinale var. erythrorhizon</name>
    <dbReference type="NCBI Taxonomy" id="34254"/>
    <lineage>
        <taxon>Eukaryota</taxon>
        <taxon>Viridiplantae</taxon>
        <taxon>Streptophyta</taxon>
        <taxon>Embryophyta</taxon>
        <taxon>Tracheophyta</taxon>
        <taxon>Spermatophyta</taxon>
        <taxon>Magnoliopsida</taxon>
        <taxon>eudicotyledons</taxon>
        <taxon>Gunneridae</taxon>
        <taxon>Pentapetalae</taxon>
        <taxon>asterids</taxon>
        <taxon>lamiids</taxon>
        <taxon>Boraginales</taxon>
        <taxon>Boraginaceae</taxon>
        <taxon>Boraginoideae</taxon>
        <taxon>Lithospermeae</taxon>
        <taxon>Lithospermum</taxon>
    </lineage>
</organism>
<dbReference type="PROSITE" id="PS50994">
    <property type="entry name" value="INTEGRASE"/>
    <property type="match status" value="1"/>
</dbReference>
<dbReference type="InterPro" id="IPR036397">
    <property type="entry name" value="RNaseH_sf"/>
</dbReference>
<dbReference type="PANTHER" id="PTHR48475">
    <property type="entry name" value="RIBONUCLEASE H"/>
    <property type="match status" value="1"/>
</dbReference>
<gene>
    <name evidence="2" type="ORF">LIER_01883</name>
</gene>
<accession>A0AAV3NNR4</accession>
<dbReference type="AlphaFoldDB" id="A0AAV3NNR4"/>
<keyword evidence="3" id="KW-1185">Reference proteome</keyword>
<dbReference type="InterPro" id="IPR012337">
    <property type="entry name" value="RNaseH-like_sf"/>
</dbReference>
<dbReference type="EMBL" id="BAABME010000195">
    <property type="protein sequence ID" value="GAA0140563.1"/>
    <property type="molecule type" value="Genomic_DNA"/>
</dbReference>
<dbReference type="InterPro" id="IPR001584">
    <property type="entry name" value="Integrase_cat-core"/>
</dbReference>
<feature type="domain" description="Integrase catalytic" evidence="1">
    <location>
        <begin position="1"/>
        <end position="76"/>
    </location>
</feature>
<dbReference type="Proteomes" id="UP001454036">
    <property type="component" value="Unassembled WGS sequence"/>
</dbReference>